<dbReference type="EMBL" id="JABWGV010000004">
    <property type="protein sequence ID" value="NVD45574.1"/>
    <property type="molecule type" value="Genomic_DNA"/>
</dbReference>
<dbReference type="AlphaFoldDB" id="A0A850H0W8"/>
<feature type="region of interest" description="Disordered" evidence="1">
    <location>
        <begin position="1"/>
        <end position="28"/>
    </location>
</feature>
<accession>A0A850H0W8</accession>
<dbReference type="InterPro" id="IPR018704">
    <property type="entry name" value="SecYEG/CpoB_TPR"/>
</dbReference>
<feature type="compositionally biased region" description="Pro residues" evidence="1">
    <location>
        <begin position="1"/>
        <end position="13"/>
    </location>
</feature>
<proteinExistence type="predicted"/>
<comment type="caution">
    <text evidence="4">The sequence shown here is derived from an EMBL/GenBank/DDBJ whole genome shotgun (WGS) entry which is preliminary data.</text>
</comment>
<evidence type="ECO:0000256" key="2">
    <source>
        <dbReference type="SAM" id="Phobius"/>
    </source>
</evidence>
<feature type="transmembrane region" description="Helical" evidence="2">
    <location>
        <begin position="52"/>
        <end position="73"/>
    </location>
</feature>
<reference evidence="4 5" key="1">
    <citation type="submission" date="2020-06" db="EMBL/GenBank/DDBJ databases">
        <title>Altererythrobacter sp. HHU K3-1.</title>
        <authorList>
            <person name="Zhang D."/>
            <person name="Xue H."/>
        </authorList>
    </citation>
    <scope>NUCLEOTIDE SEQUENCE [LARGE SCALE GENOMIC DNA]</scope>
    <source>
        <strain evidence="4 5">HHU K3-1</strain>
    </source>
</reference>
<feature type="domain" description="Ancillary SecYEG translocon subunit/Cell division coordinator CpoB TPR" evidence="3">
    <location>
        <begin position="49"/>
        <end position="216"/>
    </location>
</feature>
<evidence type="ECO:0000259" key="3">
    <source>
        <dbReference type="Pfam" id="PF09976"/>
    </source>
</evidence>
<protein>
    <submittedName>
        <fullName evidence="4">Tetratricopeptide repeat protein</fullName>
    </submittedName>
</protein>
<evidence type="ECO:0000313" key="4">
    <source>
        <dbReference type="EMBL" id="NVD45574.1"/>
    </source>
</evidence>
<keyword evidence="2" id="KW-1133">Transmembrane helix</keyword>
<name>A0A850H0W8_9SPHN</name>
<sequence length="262" mass="28018">MATTPPNNPPPAKSRPLDEKRAKKQAATDDALLREIDDAVRQDDLSRFGRKYGIVVGLGLLAALIAFGAFLFWQNNRERAMERDSEVLVTAMDQLEAGNLATASQNVEALAQGDRPGVRSLARMMQAGIALEEGKAQQASELFAAVAEDGDAPAEMRDLARIRQVAAVYDSMEPAEVVRILSGVANPDSPFFGSAGEMVAMAQLKLGNRDEAGQLFSQIAKAEDVPETLRSRSRQMAGLLGVDAIANPQDILDAQEAATSAP</sequence>
<dbReference type="RefSeq" id="WP_176267889.1">
    <property type="nucleotide sequence ID" value="NZ_JABWGV010000004.1"/>
</dbReference>
<organism evidence="4 5">
    <name type="scientific">Qipengyuania atrilutea</name>
    <dbReference type="NCBI Taxonomy" id="2744473"/>
    <lineage>
        <taxon>Bacteria</taxon>
        <taxon>Pseudomonadati</taxon>
        <taxon>Pseudomonadota</taxon>
        <taxon>Alphaproteobacteria</taxon>
        <taxon>Sphingomonadales</taxon>
        <taxon>Erythrobacteraceae</taxon>
        <taxon>Qipengyuania</taxon>
    </lineage>
</organism>
<dbReference type="Pfam" id="PF09976">
    <property type="entry name" value="TPR_21"/>
    <property type="match status" value="1"/>
</dbReference>
<gene>
    <name evidence="4" type="ORF">HUV48_11205</name>
</gene>
<evidence type="ECO:0000313" key="5">
    <source>
        <dbReference type="Proteomes" id="UP000561438"/>
    </source>
</evidence>
<keyword evidence="5" id="KW-1185">Reference proteome</keyword>
<dbReference type="Proteomes" id="UP000561438">
    <property type="component" value="Unassembled WGS sequence"/>
</dbReference>
<keyword evidence="2" id="KW-0472">Membrane</keyword>
<evidence type="ECO:0000256" key="1">
    <source>
        <dbReference type="SAM" id="MobiDB-lite"/>
    </source>
</evidence>
<keyword evidence="2" id="KW-0812">Transmembrane</keyword>